<dbReference type="SMART" id="SM00100">
    <property type="entry name" value="cNMP"/>
    <property type="match status" value="2"/>
</dbReference>
<dbReference type="Gene3D" id="2.60.120.10">
    <property type="entry name" value="Jelly Rolls"/>
    <property type="match status" value="3"/>
</dbReference>
<feature type="compositionally biased region" description="Low complexity" evidence="1">
    <location>
        <begin position="1430"/>
        <end position="1448"/>
    </location>
</feature>
<feature type="region of interest" description="Disordered" evidence="1">
    <location>
        <begin position="1183"/>
        <end position="1206"/>
    </location>
</feature>
<dbReference type="Proteomes" id="UP000747110">
    <property type="component" value="Unassembled WGS sequence"/>
</dbReference>
<dbReference type="EMBL" id="BNCP01000025">
    <property type="protein sequence ID" value="GIL83065.1"/>
    <property type="molecule type" value="Genomic_DNA"/>
</dbReference>
<feature type="compositionally biased region" description="Gly residues" evidence="1">
    <location>
        <begin position="1183"/>
        <end position="1196"/>
    </location>
</feature>
<feature type="compositionally biased region" description="Pro residues" evidence="1">
    <location>
        <begin position="858"/>
        <end position="872"/>
    </location>
</feature>
<dbReference type="PANTHER" id="PTHR23011:SF28">
    <property type="entry name" value="CYCLIC NUCLEOTIDE-BINDING DOMAIN CONTAINING PROTEIN"/>
    <property type="match status" value="1"/>
</dbReference>
<feature type="compositionally biased region" description="Polar residues" evidence="1">
    <location>
        <begin position="1355"/>
        <end position="1372"/>
    </location>
</feature>
<proteinExistence type="predicted"/>
<sequence length="1736" mass="174703">MSLEDAISVLICRPPQRKADEIRQLAKFLQQQPFFAGVGLSVLQEICSALTFRQASPGEVVLHVGELTDRLYLLISGSCTVVRHSRKEGFNPQPPQQLTPGQALCEAALVVSTRRSDVEVAVSARPNERCAAGGGDTGGSGSGCGSDGGAVFAVLTRGAWSNLCVRASVQPLIGQARNALLCCCARSLAASSIPHGARTLEQAEDLAALLRLLPSLCRTPEAVLRAMSESAYLRQLPPGTILFEECTRAESQFLVLAGAVEIRRRRRRLGTVSRKGTAAAAAVLDSGGKTVREKIEEERKAREALKESLSLTREGLKEPLSATTTTTTTTTPSPPAEPPTPASSSRRWMSEFISRARKVAPGPGSDETGADQNRDTAVTPAVAAPAAGGATVAVPAAKGNLSRAALAWRRAVLGVVPPAQPKTSEEAGGSGGGNGGGSGGAVASGDAAVGMGTALVDGTLDPLLAEYERLKAEEAGHVTDVGNFLGGAGSRDAYIRGIREVRSRYGYGYDMAEQPEQEQAHEDASANAANAPWRSDGGDRAVVQAESGGSDVDGPPAADPLVRLRFLDRQFQMASKVVRFGEAAEGMARLLEERSWESRATAAVEPSIQSLAKADIATPAVSSVAIVKTCYSQGLNPGSADGAALSLPLPGPVEEQLLQLYGSAVGTVDPGHIAGELPEAALCRAAGVSRAAVAASLPAPLLRRADTAIAGRSGASVLVVVLEALRRGHEAARDDLVSERLAVLTALEPLRGLSDEHQAQLALGCTVAALDAHELIVRQGQPVDALYVVLDGEVRLLDDPMEGLAAAAAAAAPLQAAGGSQAAPASVVHAATGRSISLNGGTFGRKAAALAALDAAAVPPPPPLPPPPPTPPSSSTGGHGSIRMRRALAARAVLSLMGPGGSFGESVLGYPEDVVAAAAAEALIAGEAACIAARASYGGSSGAGGGSSVNSDGEDEGDGGAAYDDGGGNVVRSAAGFALGASALGGSNRIRYDTVNGDSIRTSMNGRTSMVIMAAGSSSVFLASAVTSRPSRLLVLPRSLLVRYGYLHASLPPFASLRREAINGRRQQLQAGLQNLPGVALGLLVPPPTHGMPAPPSARWSANIPPPQRLMTPPSRPPEFLDTAIFRGLSTPRTTAVFGALNAPATAAAAGAMAAVNPRGSGGILAPPGEHADADAAIPGAGLGTGGPGGGGGGSVGSSPFPSLPLSERLKRFGTTRSGGGPSGTHWHFIDPTEAGGLVEDTVRLLGGGLTARTLRPLAEEQAAEEEGLDAATADGTLGQALPILSGGPGGGGGDALQAPPKPCALRTSLTGARQYSSTAMRSHLETRSSSSGLPPISTLIVGGAASSVGRDLLNSPTGGAGNSANQPQPQRFTSQGHLMLRGDMSSGEDTAALGLPMGTAAAAGDEESPKVPEPYGYPLLSPLQLSPTAASISSGGGAAADLASPSGSNGGPQTPTAFPSLGGGGGGGGGASWGGGSGGNLAESPQAFLASIAIASSGGGGGGGSGGSGSVSTAPLRGLLLPYGGGTLSTLTKRASYAGTSTSSLSLSGFASGSPFDSQWQRTRESAPGTPLLAQPPYSHFQSQSQLNLYSSMYSGGVSRSGSSMASTPPYNNRLLGSSGGGSRNTSQLEILLTPTSLDGAAPAAPPALAPPLPRSSFGGPPIRTTNSRQAWRDAPDIRLSWDGAAAVRNGGSGGDCSGGSNMLSQSGGARTATELALAALAANQPPDAHFLLAP</sequence>
<evidence type="ECO:0000256" key="1">
    <source>
        <dbReference type="SAM" id="MobiDB-lite"/>
    </source>
</evidence>
<feature type="compositionally biased region" description="Gly residues" evidence="1">
    <location>
        <begin position="1462"/>
        <end position="1480"/>
    </location>
</feature>
<feature type="domain" description="Cyclic nucleotide-binding" evidence="2">
    <location>
        <begin position="34"/>
        <end position="116"/>
    </location>
</feature>
<dbReference type="PROSITE" id="PS50042">
    <property type="entry name" value="CNMP_BINDING_3"/>
    <property type="match status" value="3"/>
</dbReference>
<dbReference type="PANTHER" id="PTHR23011">
    <property type="entry name" value="CYCLIC NUCLEOTIDE-BINDING DOMAIN CONTAINING PROTEIN"/>
    <property type="match status" value="1"/>
</dbReference>
<dbReference type="CDD" id="cd00038">
    <property type="entry name" value="CAP_ED"/>
    <property type="match status" value="2"/>
</dbReference>
<organism evidence="3 4">
    <name type="scientific">Volvox reticuliferus</name>
    <dbReference type="NCBI Taxonomy" id="1737510"/>
    <lineage>
        <taxon>Eukaryota</taxon>
        <taxon>Viridiplantae</taxon>
        <taxon>Chlorophyta</taxon>
        <taxon>core chlorophytes</taxon>
        <taxon>Chlorophyceae</taxon>
        <taxon>CS clade</taxon>
        <taxon>Chlamydomonadales</taxon>
        <taxon>Volvocaceae</taxon>
        <taxon>Volvox</taxon>
    </lineage>
</organism>
<protein>
    <recommendedName>
        <fullName evidence="2">Cyclic nucleotide-binding domain-containing protein</fullName>
    </recommendedName>
</protein>
<feature type="compositionally biased region" description="Gly residues" evidence="1">
    <location>
        <begin position="428"/>
        <end position="440"/>
    </location>
</feature>
<feature type="region of interest" description="Disordered" evidence="1">
    <location>
        <begin position="1639"/>
        <end position="1673"/>
    </location>
</feature>
<feature type="region of interest" description="Disordered" evidence="1">
    <location>
        <begin position="939"/>
        <end position="965"/>
    </location>
</feature>
<dbReference type="InterPro" id="IPR014710">
    <property type="entry name" value="RmlC-like_jellyroll"/>
</dbReference>
<keyword evidence="4" id="KW-1185">Reference proteome</keyword>
<comment type="caution">
    <text evidence="3">The sequence shown here is derived from an EMBL/GenBank/DDBJ whole genome shotgun (WGS) entry which is preliminary data.</text>
</comment>
<feature type="compositionally biased region" description="Pro residues" evidence="1">
    <location>
        <begin position="1645"/>
        <end position="1655"/>
    </location>
</feature>
<feature type="compositionally biased region" description="Polar residues" evidence="1">
    <location>
        <begin position="1600"/>
        <end position="1612"/>
    </location>
</feature>
<feature type="domain" description="Cyclic nucleotide-binding" evidence="2">
    <location>
        <begin position="749"/>
        <end position="797"/>
    </location>
</feature>
<feature type="region of interest" description="Disordered" evidence="1">
    <location>
        <begin position="417"/>
        <end position="440"/>
    </location>
</feature>
<feature type="region of interest" description="Disordered" evidence="1">
    <location>
        <begin position="305"/>
        <end position="347"/>
    </location>
</feature>
<feature type="compositionally biased region" description="Low complexity" evidence="1">
    <location>
        <begin position="321"/>
        <end position="331"/>
    </location>
</feature>
<feature type="region of interest" description="Disordered" evidence="1">
    <location>
        <begin position="856"/>
        <end position="880"/>
    </location>
</feature>
<feature type="region of interest" description="Disordered" evidence="1">
    <location>
        <begin position="1600"/>
        <end position="1627"/>
    </location>
</feature>
<dbReference type="InterPro" id="IPR018490">
    <property type="entry name" value="cNMP-bd_dom_sf"/>
</dbReference>
<dbReference type="SUPFAM" id="SSF51206">
    <property type="entry name" value="cAMP-binding domain-like"/>
    <property type="match status" value="3"/>
</dbReference>
<feature type="region of interest" description="Disordered" evidence="1">
    <location>
        <begin position="1351"/>
        <end position="1372"/>
    </location>
</feature>
<feature type="compositionally biased region" description="Pro residues" evidence="1">
    <location>
        <begin position="332"/>
        <end position="341"/>
    </location>
</feature>
<feature type="region of interest" description="Disordered" evidence="1">
    <location>
        <begin position="1429"/>
        <end position="1480"/>
    </location>
</feature>
<feature type="region of interest" description="Disordered" evidence="1">
    <location>
        <begin position="1543"/>
        <end position="1579"/>
    </location>
</feature>
<feature type="domain" description="Cyclic nucleotide-binding" evidence="2">
    <location>
        <begin position="223"/>
        <end position="292"/>
    </location>
</feature>
<feature type="compositionally biased region" description="Low complexity" evidence="1">
    <location>
        <begin position="1543"/>
        <end position="1555"/>
    </location>
</feature>
<reference evidence="3" key="1">
    <citation type="journal article" date="2021" name="Proc. Natl. Acad. Sci. U.S.A.">
        <title>Three genomes in the algal genus Volvox reveal the fate of a haploid sex-determining region after a transition to homothallism.</title>
        <authorList>
            <person name="Yamamoto K."/>
            <person name="Hamaji T."/>
            <person name="Kawai-Toyooka H."/>
            <person name="Matsuzaki R."/>
            <person name="Takahashi F."/>
            <person name="Nishimura Y."/>
            <person name="Kawachi M."/>
            <person name="Noguchi H."/>
            <person name="Minakuchi Y."/>
            <person name="Umen J.G."/>
            <person name="Toyoda A."/>
            <person name="Nozaki H."/>
        </authorList>
    </citation>
    <scope>NUCLEOTIDE SEQUENCE</scope>
    <source>
        <strain evidence="3">NIES-3786</strain>
    </source>
</reference>
<evidence type="ECO:0000259" key="2">
    <source>
        <dbReference type="PROSITE" id="PS50042"/>
    </source>
</evidence>
<gene>
    <name evidence="3" type="ORF">Vretifemale_11876</name>
</gene>
<dbReference type="InterPro" id="IPR000595">
    <property type="entry name" value="cNMP-bd_dom"/>
</dbReference>
<evidence type="ECO:0000313" key="4">
    <source>
        <dbReference type="Proteomes" id="UP000747110"/>
    </source>
</evidence>
<feature type="region of interest" description="Disordered" evidence="1">
    <location>
        <begin position="515"/>
        <end position="556"/>
    </location>
</feature>
<feature type="compositionally biased region" description="Low complexity" evidence="1">
    <location>
        <begin position="1197"/>
        <end position="1206"/>
    </location>
</feature>
<dbReference type="OrthoDB" id="546434at2759"/>
<evidence type="ECO:0000313" key="3">
    <source>
        <dbReference type="EMBL" id="GIL83065.1"/>
    </source>
</evidence>
<name>A0A8J4CHB1_9CHLO</name>
<accession>A0A8J4CHB1</accession>